<dbReference type="CDD" id="cd02874">
    <property type="entry name" value="GH18_CFLE_spore_hydrolase"/>
    <property type="match status" value="1"/>
</dbReference>
<proteinExistence type="predicted"/>
<gene>
    <name evidence="5" type="primary">yaaH_2</name>
    <name evidence="5" type="ORF">ACLFYP115_01009</name>
</gene>
<dbReference type="GO" id="GO:0016798">
    <property type="term" value="F:hydrolase activity, acting on glycosyl bonds"/>
    <property type="evidence" value="ECO:0007669"/>
    <property type="project" value="UniProtKB-KW"/>
</dbReference>
<dbReference type="Pfam" id="PF00704">
    <property type="entry name" value="Glyco_hydro_18"/>
    <property type="match status" value="1"/>
</dbReference>
<dbReference type="EMBL" id="CACRSQ010000003">
    <property type="protein sequence ID" value="VYS93885.1"/>
    <property type="molecule type" value="Genomic_DNA"/>
</dbReference>
<evidence type="ECO:0000313" key="5">
    <source>
        <dbReference type="EMBL" id="VYS93885.1"/>
    </source>
</evidence>
<dbReference type="SUPFAM" id="SSF54106">
    <property type="entry name" value="LysM domain"/>
    <property type="match status" value="2"/>
</dbReference>
<dbReference type="InterPro" id="IPR017853">
    <property type="entry name" value="GH"/>
</dbReference>
<dbReference type="InterPro" id="IPR041704">
    <property type="entry name" value="CFLE_GH18"/>
</dbReference>
<dbReference type="InterPro" id="IPR018392">
    <property type="entry name" value="LysM"/>
</dbReference>
<dbReference type="Pfam" id="PF01476">
    <property type="entry name" value="LysM"/>
    <property type="match status" value="2"/>
</dbReference>
<dbReference type="Gene3D" id="3.10.50.10">
    <property type="match status" value="1"/>
</dbReference>
<dbReference type="PANTHER" id="PTHR46066:SF2">
    <property type="entry name" value="CHITINASE DOMAIN-CONTAINING PROTEIN 1"/>
    <property type="match status" value="1"/>
</dbReference>
<dbReference type="SMART" id="SM00257">
    <property type="entry name" value="LysM"/>
    <property type="match status" value="2"/>
</dbReference>
<keyword evidence="1" id="KW-0378">Hydrolase</keyword>
<evidence type="ECO:0000256" key="2">
    <source>
        <dbReference type="ARBA" id="ARBA00023295"/>
    </source>
</evidence>
<keyword evidence="2" id="KW-0326">Glycosidase</keyword>
<dbReference type="GO" id="GO:0008061">
    <property type="term" value="F:chitin binding"/>
    <property type="evidence" value="ECO:0007669"/>
    <property type="project" value="InterPro"/>
</dbReference>
<dbReference type="GO" id="GO:0012505">
    <property type="term" value="C:endomembrane system"/>
    <property type="evidence" value="ECO:0007669"/>
    <property type="project" value="TreeGrafter"/>
</dbReference>
<evidence type="ECO:0000259" key="3">
    <source>
        <dbReference type="PROSITE" id="PS51782"/>
    </source>
</evidence>
<accession>A0A6N2SQU1</accession>
<feature type="domain" description="LysM" evidence="3">
    <location>
        <begin position="49"/>
        <end position="94"/>
    </location>
</feature>
<feature type="domain" description="GH18" evidence="4">
    <location>
        <begin position="104"/>
        <end position="425"/>
    </location>
</feature>
<dbReference type="CDD" id="cd00118">
    <property type="entry name" value="LysM"/>
    <property type="match status" value="2"/>
</dbReference>
<dbReference type="PROSITE" id="PS51782">
    <property type="entry name" value="LYSM"/>
    <property type="match status" value="2"/>
</dbReference>
<evidence type="ECO:0000256" key="1">
    <source>
        <dbReference type="ARBA" id="ARBA00022801"/>
    </source>
</evidence>
<dbReference type="AlphaFoldDB" id="A0A6N2SQU1"/>
<dbReference type="PROSITE" id="PS51910">
    <property type="entry name" value="GH18_2"/>
    <property type="match status" value="1"/>
</dbReference>
<dbReference type="InterPro" id="IPR001223">
    <property type="entry name" value="Glyco_hydro18_cat"/>
</dbReference>
<reference evidence="5" key="1">
    <citation type="submission" date="2019-11" db="EMBL/GenBank/DDBJ databases">
        <authorList>
            <person name="Feng L."/>
        </authorList>
    </citation>
    <scope>NUCLEOTIDE SEQUENCE</scope>
    <source>
        <strain evidence="5">AcaccaeLFYP115</strain>
    </source>
</reference>
<evidence type="ECO:0000259" key="4">
    <source>
        <dbReference type="PROSITE" id="PS51910"/>
    </source>
</evidence>
<name>A0A6N2SQU1_9FIRM</name>
<dbReference type="PANTHER" id="PTHR46066">
    <property type="entry name" value="CHITINASE DOMAIN-CONTAINING PROTEIN 1 FAMILY MEMBER"/>
    <property type="match status" value="1"/>
</dbReference>
<protein>
    <submittedName>
        <fullName evidence="5">Spore germination protein YaaH</fullName>
    </submittedName>
</protein>
<dbReference type="InterPro" id="IPR029070">
    <property type="entry name" value="Chitinase_insertion_sf"/>
</dbReference>
<dbReference type="InterPro" id="IPR011583">
    <property type="entry name" value="Chitinase_II/V-like_cat"/>
</dbReference>
<dbReference type="InterPro" id="IPR036779">
    <property type="entry name" value="LysM_dom_sf"/>
</dbReference>
<dbReference type="GO" id="GO:0005975">
    <property type="term" value="P:carbohydrate metabolic process"/>
    <property type="evidence" value="ECO:0007669"/>
    <property type="project" value="InterPro"/>
</dbReference>
<dbReference type="GO" id="GO:0070492">
    <property type="term" value="F:oligosaccharide binding"/>
    <property type="evidence" value="ECO:0007669"/>
    <property type="project" value="TreeGrafter"/>
</dbReference>
<sequence>MIYVVNEGDTIDSIAAQFGVSRSRLIYDNQIYAGRVVTGQALLILEPSDVHTVQEGDTLTSIAQQYGTSVSSIVRKNPYLLNESNLMPGDVLTIRYRQEQLGNLNVTGYAYPYISTEILREVLLYLDELLIFSYGFTTEGTLIPPAMEEPLIEQALEFGVDPMLVLTPFAETGSFNNQLVKAVSEDLQMQQVLIENLVQTVQEKQYAGVDVDFEYILPEDREGYAAFVGNLRERMNPLGYKVSVALAPKISADQPGLLYEGMDYGLLGANADSVFLMTYEWGYTFGPPMAVAPINKVQQVLDYAVTEIPPEKIYMGIPNYAYDWPLPYERGTTRARTIGNVEAVEIADENGVQIRFDETAMSPFFNYTSNGTEHEVWFEDVRSIDVKVRTAKEYGFTGVGYWNLMRPFRANWLLLDSLFQLNDRP</sequence>
<dbReference type="SMART" id="SM00636">
    <property type="entry name" value="Glyco_18"/>
    <property type="match status" value="1"/>
</dbReference>
<feature type="domain" description="LysM" evidence="3">
    <location>
        <begin position="1"/>
        <end position="44"/>
    </location>
</feature>
<dbReference type="Gene3D" id="3.20.20.80">
    <property type="entry name" value="Glycosidases"/>
    <property type="match status" value="1"/>
</dbReference>
<dbReference type="RefSeq" id="WP_054335060.1">
    <property type="nucleotide sequence ID" value="NZ_BAABZP010000001.1"/>
</dbReference>
<dbReference type="SUPFAM" id="SSF51445">
    <property type="entry name" value="(Trans)glycosidases"/>
    <property type="match status" value="1"/>
</dbReference>
<organism evidence="5">
    <name type="scientific">Anaerostipes caccae</name>
    <dbReference type="NCBI Taxonomy" id="105841"/>
    <lineage>
        <taxon>Bacteria</taxon>
        <taxon>Bacillati</taxon>
        <taxon>Bacillota</taxon>
        <taxon>Clostridia</taxon>
        <taxon>Lachnospirales</taxon>
        <taxon>Lachnospiraceae</taxon>
        <taxon>Anaerostipes</taxon>
    </lineage>
</organism>
<dbReference type="Gene3D" id="3.10.350.10">
    <property type="entry name" value="LysM domain"/>
    <property type="match status" value="2"/>
</dbReference>